<evidence type="ECO:0008006" key="8">
    <source>
        <dbReference type="Google" id="ProtNLM"/>
    </source>
</evidence>
<dbReference type="InterPro" id="IPR050922">
    <property type="entry name" value="LytR/CpsA/Psr_CW_biosynth"/>
</dbReference>
<dbReference type="Pfam" id="PF13399">
    <property type="entry name" value="LytR_C"/>
    <property type="match status" value="1"/>
</dbReference>
<feature type="transmembrane region" description="Helical" evidence="3">
    <location>
        <begin position="225"/>
        <end position="245"/>
    </location>
</feature>
<feature type="domain" description="Cell envelope-related transcriptional attenuator" evidence="4">
    <location>
        <begin position="312"/>
        <end position="419"/>
    </location>
</feature>
<dbReference type="Gene3D" id="3.40.630.190">
    <property type="entry name" value="LCP protein"/>
    <property type="match status" value="1"/>
</dbReference>
<evidence type="ECO:0000313" key="7">
    <source>
        <dbReference type="Proteomes" id="UP001206483"/>
    </source>
</evidence>
<evidence type="ECO:0000313" key="6">
    <source>
        <dbReference type="EMBL" id="MCP2310396.1"/>
    </source>
</evidence>
<feature type="region of interest" description="Disordered" evidence="2">
    <location>
        <begin position="1"/>
        <end position="180"/>
    </location>
</feature>
<evidence type="ECO:0000256" key="3">
    <source>
        <dbReference type="SAM" id="Phobius"/>
    </source>
</evidence>
<feature type="compositionally biased region" description="Low complexity" evidence="2">
    <location>
        <begin position="169"/>
        <end position="179"/>
    </location>
</feature>
<evidence type="ECO:0000259" key="5">
    <source>
        <dbReference type="Pfam" id="PF13399"/>
    </source>
</evidence>
<dbReference type="PANTHER" id="PTHR33392:SF6">
    <property type="entry name" value="POLYISOPRENYL-TEICHOIC ACID--PEPTIDOGLYCAN TEICHOIC ACID TRANSFERASE TAGU"/>
    <property type="match status" value="1"/>
</dbReference>
<feature type="compositionally biased region" description="Pro residues" evidence="2">
    <location>
        <begin position="119"/>
        <end position="151"/>
    </location>
</feature>
<dbReference type="EMBL" id="JAMZDX010000003">
    <property type="protein sequence ID" value="MCP2310396.1"/>
    <property type="molecule type" value="Genomic_DNA"/>
</dbReference>
<comment type="caution">
    <text evidence="6">The sequence shown here is derived from an EMBL/GenBank/DDBJ whole genome shotgun (WGS) entry which is preliminary data.</text>
</comment>
<dbReference type="InterPro" id="IPR027381">
    <property type="entry name" value="LytR/CpsA/Psr_C"/>
</dbReference>
<dbReference type="PANTHER" id="PTHR33392">
    <property type="entry name" value="POLYISOPRENYL-TEICHOIC ACID--PEPTIDOGLYCAN TEICHOIC ACID TRANSFERASE TAGU"/>
    <property type="match status" value="1"/>
</dbReference>
<keyword evidence="3" id="KW-0472">Membrane</keyword>
<dbReference type="RefSeq" id="WP_253798288.1">
    <property type="nucleotide sequence ID" value="NZ_JAMZDX010000003.1"/>
</dbReference>
<keyword evidence="3" id="KW-1133">Transmembrane helix</keyword>
<keyword evidence="7" id="KW-1185">Reference proteome</keyword>
<dbReference type="Proteomes" id="UP001206483">
    <property type="component" value="Unassembled WGS sequence"/>
</dbReference>
<keyword evidence="3" id="KW-0812">Transmembrane</keyword>
<accession>A0ABT1IZV9</accession>
<sequence length="594" mass="63568">MTGDRRGPEDEGWFGGQPRRQQQPYPQEQYQQGYDPYAQQQQQQHQQQQQQYYQQQQPGYPPQQDYYQQQPYEQQHAYEQQSYDQQSYEQPQAYYQQQGYYQQQPYEQPQAYYQQPAQPVAPPAPPVQAAPPVVPPARPAPAPAPAAPPRPRPAEPAAAVPDEPSEQVGGRSARSAAAADSYTTGEFTFVDEESTDSEDVIDWLKFAESRSEVRAERRRRLKNRLIGAAVVLALAGGATGGYLWWTKHESTSTARAVGGRQVNVVHLRDLTGKVTTALLVDDESGRKGTVLLLPDTLKLPSSGDSATVTVGQAMDAVGPSATRDGLSTVLGAKVAGTWRLDTPYLQLLVAQLGGVRVDVNAEVRQDNKPDGKVLAQPGKQVLLNGAAAVAYATLQAQGEGRDAQMARFGQVLEAVIRTMPTALDQATDDVHRMNSVADPSLPEKALAGVLAQLAQLAKDGHLSTATLQARPDGTLDEATAGAQVKDILGGTVQNAQGTGGTTRVAIVNASGNDAAGTSAGVQVQNAGLDVLPATKANPQATSEVRYADDAKQPAAKALATSLGLPDSAVKKVTDAQNADLVLVVGKDYQVPKTP</sequence>
<organism evidence="6 7">
    <name type="scientific">Kitasatospora paracochleata</name>
    <dbReference type="NCBI Taxonomy" id="58354"/>
    <lineage>
        <taxon>Bacteria</taxon>
        <taxon>Bacillati</taxon>
        <taxon>Actinomycetota</taxon>
        <taxon>Actinomycetes</taxon>
        <taxon>Kitasatosporales</taxon>
        <taxon>Streptomycetaceae</taxon>
        <taxon>Kitasatospora</taxon>
    </lineage>
</organism>
<evidence type="ECO:0000256" key="2">
    <source>
        <dbReference type="SAM" id="MobiDB-lite"/>
    </source>
</evidence>
<gene>
    <name evidence="6" type="ORF">FHR36_003529</name>
</gene>
<reference evidence="6 7" key="1">
    <citation type="submission" date="2022-06" db="EMBL/GenBank/DDBJ databases">
        <title>Sequencing the genomes of 1000 actinobacteria strains.</title>
        <authorList>
            <person name="Klenk H.-P."/>
        </authorList>
    </citation>
    <scope>NUCLEOTIDE SEQUENCE [LARGE SCALE GENOMIC DNA]</scope>
    <source>
        <strain evidence="6 7">DSM 41656</strain>
    </source>
</reference>
<dbReference type="InterPro" id="IPR004474">
    <property type="entry name" value="LytR_CpsA_psr"/>
</dbReference>
<proteinExistence type="inferred from homology"/>
<feature type="domain" description="LytR/CpsA/Psr regulator C-terminal" evidence="5">
    <location>
        <begin position="502"/>
        <end position="588"/>
    </location>
</feature>
<feature type="compositionally biased region" description="Low complexity" evidence="2">
    <location>
        <begin position="16"/>
        <end position="118"/>
    </location>
</feature>
<name>A0ABT1IZV9_9ACTN</name>
<dbReference type="Pfam" id="PF03816">
    <property type="entry name" value="LytR_cpsA_psr"/>
    <property type="match status" value="1"/>
</dbReference>
<evidence type="ECO:0000256" key="1">
    <source>
        <dbReference type="ARBA" id="ARBA00006068"/>
    </source>
</evidence>
<protein>
    <recommendedName>
        <fullName evidence="8">LytR family transcriptional attenuator</fullName>
    </recommendedName>
</protein>
<evidence type="ECO:0000259" key="4">
    <source>
        <dbReference type="Pfam" id="PF03816"/>
    </source>
</evidence>
<comment type="similarity">
    <text evidence="1">Belongs to the LytR/CpsA/Psr (LCP) family.</text>
</comment>